<evidence type="ECO:0000256" key="2">
    <source>
        <dbReference type="SAM" id="Phobius"/>
    </source>
</evidence>
<dbReference type="Pfam" id="PF05738">
    <property type="entry name" value="Cna_B"/>
    <property type="match status" value="1"/>
</dbReference>
<evidence type="ECO:0000259" key="3">
    <source>
        <dbReference type="Pfam" id="PF05738"/>
    </source>
</evidence>
<keyword evidence="2" id="KW-0472">Membrane</keyword>
<organism evidence="4 5">
    <name type="scientific">Candidatus Mediterraneibacter caccavium</name>
    <dbReference type="NCBI Taxonomy" id="2838661"/>
    <lineage>
        <taxon>Bacteria</taxon>
        <taxon>Bacillati</taxon>
        <taxon>Bacillota</taxon>
        <taxon>Clostridia</taxon>
        <taxon>Lachnospirales</taxon>
        <taxon>Lachnospiraceae</taxon>
        <taxon>Mediterraneibacter</taxon>
    </lineage>
</organism>
<feature type="region of interest" description="Disordered" evidence="1">
    <location>
        <begin position="1418"/>
        <end position="1514"/>
    </location>
</feature>
<dbReference type="InterPro" id="IPR008454">
    <property type="entry name" value="Collagen-bd_Cna-like_B-typ_dom"/>
</dbReference>
<feature type="region of interest" description="Disordered" evidence="1">
    <location>
        <begin position="1350"/>
        <end position="1378"/>
    </location>
</feature>
<dbReference type="Gene3D" id="2.60.40.1140">
    <property type="entry name" value="Collagen-binding surface protein Cna, B-type domain"/>
    <property type="match status" value="1"/>
</dbReference>
<proteinExistence type="predicted"/>
<reference evidence="4" key="2">
    <citation type="submission" date="2021-04" db="EMBL/GenBank/DDBJ databases">
        <authorList>
            <person name="Gilroy R."/>
        </authorList>
    </citation>
    <scope>NUCLEOTIDE SEQUENCE</scope>
    <source>
        <strain evidence="4">ChiSjej5B23-15282</strain>
    </source>
</reference>
<keyword evidence="2" id="KW-0812">Transmembrane</keyword>
<keyword evidence="2" id="KW-1133">Transmembrane helix</keyword>
<protein>
    <submittedName>
        <fullName evidence="4">Cna B-type domain-containing protein</fullName>
    </submittedName>
</protein>
<dbReference type="EMBL" id="DXFA01000161">
    <property type="protein sequence ID" value="HIX49251.1"/>
    <property type="molecule type" value="Genomic_DNA"/>
</dbReference>
<feature type="compositionally biased region" description="Polar residues" evidence="1">
    <location>
        <begin position="1473"/>
        <end position="1498"/>
    </location>
</feature>
<comment type="caution">
    <text evidence="4">The sequence shown here is derived from an EMBL/GenBank/DDBJ whole genome shotgun (WGS) entry which is preliminary data.</text>
</comment>
<sequence>MDTSSQNGLLEQLLGAIIGTPGDLASLLNATISRVEYSEVTAYSDAGYVVDGTYKSEGTVEGILSKNDGSEKYAKAVGGYAGMLQGAVIGDSDIDTPGIEGNHDSAAGAIVKGVRRVTGGEYAGGFVGLADVSAVAEVSAGGTSILGKLLGLGALDVLDAFRTYIYDSSVTGSTAYGLVVNAKEGVQKENQEEGDYTVYSGSAGGFAGTLLNGTILNSSVYELKAVEAVNYSGGFIGHSGKSGLVDLDDVGLVEGALGNLLGANAGIADVCGSTIKDSTVTGMKGGYTVKSSNGDDEIAGGFIGNGDLARMENNHASELKQVASDKTAGGFIGKTSFAYLIQVGVDSGLLQPLVDLLLALVNGLLQPGTLPEDGFIHISLGEEVLDIKVLNENGVLSATILGLKVSVKLIDEKRNVIQVNIGDSSITIQASGDSVTAEEIKDVINISLIKANRTRVVDSTVTGTSIGYDVFGAGATNDENSSGDGYAGGFVGYNNEGLLENNFMDLADTIKGADGKIGEFSGTSSLKSNYTELKDIEGTNNTYHVYRKWDDGKLTHIYNNSNVLSSNGAKKEIGGISYYDYSVQHMQYANMYKHNDVWNGAYQTTEKNIARFPVNVYVSGAQADLMLGTPTYANESDIEDIESEMQDPCAAEGDHTFQKVWVDDGNSGDTRPSEINVTLKAAKEDGTEDQEASESFKMDASMAGSDKDVWTTSVDAPINYADADGTIHKYDYTVTEVPIKNGSGDQIEDGSGDQTYATIYKDVDEYTHQIINYLPTELIREDTVVIDYGLSVDIDVLTNDKAAEIDGAKLAGVAIVDGETVDGETVDGETAVNTELINKVTTELNTSFTAANSEENALTGTYGTAYIKAGEDGAADEIRFTPNKMEMDSYQQIMYAVQLPDNGEQKQYVYGIVTVVPATIIYYEDNSGAIHYKNGGYDDEKSEEELGALTKDKEWKSHGTWSTVTGGNVQGSDVQDTDRPGETEIKEVIDNVYGNDTHYTNCNTYSNGSSHYVRVSAVNTYQNGGTSPMATFTFKGTGFDLISLTSRDTGAVTIRVYKGTDNKGKPILNHTVDTYYGYTCTEDENGELVWTPDENSTDILYQIPILKEEMEEYGQYYVEVVPMYYDMYDKYDDKYYDIYVDAVRIYDPADPKDNDYKVIEDVYQTDGENHPDYTELRQILLNAENVGGEIPNGAVFVDGNGELGDISAYESFGPKNEVYLAPGQAISFYLWTNEKPDKVQLGAKLALGTDTKLAIATAVQEGDPEAAESWSFYKVKNWDIDTSYDMYYEFTDNCVWEEADGKNPYMTYRTAYPIVIANPKTLYEDGKLAENEDTAILSLTNLQWTGRTSGATEDVENQPGTEGGTAPGQDDVQTRMAKAGARTMQVMTAEDMQDSITLMASVAPENIPAAYYFINQSDSSEEDGGQTTPGEGEEGGGQTTPGEGEEGGSQTTPGEGEEGGGQTTPGEGEEGGSQITPETGDNNAQQKPAGQAPGNNEDSAGDPADKTPDKSGYSAVQTGDMVAAAGFAVLFAMMALSAIAASAAVYYRRKRR</sequence>
<reference evidence="4" key="1">
    <citation type="journal article" date="2021" name="PeerJ">
        <title>Extensive microbial diversity within the chicken gut microbiome revealed by metagenomics and culture.</title>
        <authorList>
            <person name="Gilroy R."/>
            <person name="Ravi A."/>
            <person name="Getino M."/>
            <person name="Pursley I."/>
            <person name="Horton D.L."/>
            <person name="Alikhan N.F."/>
            <person name="Baker D."/>
            <person name="Gharbi K."/>
            <person name="Hall N."/>
            <person name="Watson M."/>
            <person name="Adriaenssens E.M."/>
            <person name="Foster-Nyarko E."/>
            <person name="Jarju S."/>
            <person name="Secka A."/>
            <person name="Antonio M."/>
            <person name="Oren A."/>
            <person name="Chaudhuri R.R."/>
            <person name="La Ragione R."/>
            <person name="Hildebrand F."/>
            <person name="Pallen M.J."/>
        </authorList>
    </citation>
    <scope>NUCLEOTIDE SEQUENCE</scope>
    <source>
        <strain evidence="4">ChiSjej5B23-15282</strain>
    </source>
</reference>
<feature type="domain" description="CNA-B" evidence="3">
    <location>
        <begin position="657"/>
        <end position="741"/>
    </location>
</feature>
<dbReference type="Proteomes" id="UP000824243">
    <property type="component" value="Unassembled WGS sequence"/>
</dbReference>
<name>A0A9D1VY50_9FIRM</name>
<evidence type="ECO:0000256" key="1">
    <source>
        <dbReference type="SAM" id="MobiDB-lite"/>
    </source>
</evidence>
<gene>
    <name evidence="4" type="ORF">H9981_09635</name>
</gene>
<evidence type="ECO:0000313" key="4">
    <source>
        <dbReference type="EMBL" id="HIX49251.1"/>
    </source>
</evidence>
<evidence type="ECO:0000313" key="5">
    <source>
        <dbReference type="Proteomes" id="UP000824243"/>
    </source>
</evidence>
<feature type="transmembrane region" description="Helical" evidence="2">
    <location>
        <begin position="1521"/>
        <end position="1547"/>
    </location>
</feature>
<accession>A0A9D1VY50</accession>